<feature type="binding site" evidence="13">
    <location>
        <position position="319"/>
    </location>
    <ligand>
        <name>K(+)</name>
        <dbReference type="ChEBI" id="CHEBI:29103"/>
    </ligand>
</feature>
<organism evidence="15 16">
    <name type="scientific">Thiohalophilus thiocyanatoxydans</name>
    <dbReference type="NCBI Taxonomy" id="381308"/>
    <lineage>
        <taxon>Bacteria</taxon>
        <taxon>Pseudomonadati</taxon>
        <taxon>Pseudomonadota</taxon>
        <taxon>Gammaproteobacteria</taxon>
        <taxon>Thiohalomonadales</taxon>
        <taxon>Thiohalophilaceae</taxon>
        <taxon>Thiohalophilus</taxon>
    </lineage>
</organism>
<feature type="binding site" evidence="13">
    <location>
        <position position="437"/>
    </location>
    <ligand>
        <name>K(+)</name>
        <dbReference type="ChEBI" id="CHEBI:29103"/>
    </ligand>
</feature>
<reference evidence="15 16" key="1">
    <citation type="submission" date="2019-03" db="EMBL/GenBank/DDBJ databases">
        <title>Genomic Encyclopedia of Type Strains, Phase IV (KMG-IV): sequencing the most valuable type-strain genomes for metagenomic binning, comparative biology and taxonomic classification.</title>
        <authorList>
            <person name="Goeker M."/>
        </authorList>
    </citation>
    <scope>NUCLEOTIDE SEQUENCE [LARGE SCALE GENOMIC DNA]</scope>
    <source>
        <strain evidence="15 16">DSM 16326</strain>
    </source>
</reference>
<comment type="similarity">
    <text evidence="2 12">Belongs to the TrkH potassium transport family.</text>
</comment>
<keyword evidence="13" id="KW-0479">Metal-binding</keyword>
<dbReference type="InterPro" id="IPR004772">
    <property type="entry name" value="TrkH"/>
</dbReference>
<keyword evidence="16" id="KW-1185">Reference proteome</keyword>
<dbReference type="RefSeq" id="WP_134080291.1">
    <property type="nucleotide sequence ID" value="NZ_SOQX01000001.1"/>
</dbReference>
<keyword evidence="11 12" id="KW-0472">Membrane</keyword>
<feature type="transmembrane region" description="Helical" evidence="14">
    <location>
        <begin position="241"/>
        <end position="263"/>
    </location>
</feature>
<dbReference type="PANTHER" id="PTHR32024:SF2">
    <property type="entry name" value="TRK SYSTEM POTASSIUM UPTAKE PROTEIN TRKG-RELATED"/>
    <property type="match status" value="1"/>
</dbReference>
<feature type="binding site" evidence="13">
    <location>
        <position position="436"/>
    </location>
    <ligand>
        <name>K(+)</name>
        <dbReference type="ChEBI" id="CHEBI:29103"/>
    </ligand>
</feature>
<protein>
    <recommendedName>
        <fullName evidence="12">Trk system potassium uptake protein</fullName>
    </recommendedName>
</protein>
<gene>
    <name evidence="15" type="ORF">EDC23_0072</name>
</gene>
<dbReference type="InterPro" id="IPR003445">
    <property type="entry name" value="Cat_transpt"/>
</dbReference>
<dbReference type="Pfam" id="PF02386">
    <property type="entry name" value="TrkH"/>
    <property type="match status" value="1"/>
</dbReference>
<evidence type="ECO:0000256" key="9">
    <source>
        <dbReference type="ARBA" id="ARBA00022989"/>
    </source>
</evidence>
<keyword evidence="9 14" id="KW-1133">Transmembrane helix</keyword>
<feature type="binding site" evidence="13">
    <location>
        <position position="112"/>
    </location>
    <ligand>
        <name>K(+)</name>
        <dbReference type="ChEBI" id="CHEBI:29103"/>
    </ligand>
</feature>
<proteinExistence type="inferred from homology"/>
<feature type="transmembrane region" description="Helical" evidence="14">
    <location>
        <begin position="329"/>
        <end position="349"/>
    </location>
</feature>
<keyword evidence="3 12" id="KW-0813">Transport</keyword>
<feature type="transmembrane region" description="Helical" evidence="14">
    <location>
        <begin position="397"/>
        <end position="418"/>
    </location>
</feature>
<dbReference type="OrthoDB" id="9810952at2"/>
<comment type="caution">
    <text evidence="15">The sequence shown here is derived from an EMBL/GenBank/DDBJ whole genome shotgun (WGS) entry which is preliminary data.</text>
</comment>
<feature type="transmembrane region" description="Helical" evidence="14">
    <location>
        <begin position="184"/>
        <end position="203"/>
    </location>
</feature>
<name>A0A4R8J1J7_9GAMM</name>
<evidence type="ECO:0000256" key="5">
    <source>
        <dbReference type="ARBA" id="ARBA00022519"/>
    </source>
</evidence>
<keyword evidence="4 12" id="KW-1003">Cell membrane</keyword>
<evidence type="ECO:0000256" key="3">
    <source>
        <dbReference type="ARBA" id="ARBA00022448"/>
    </source>
</evidence>
<keyword evidence="10 12" id="KW-0406">Ion transport</keyword>
<comment type="subcellular location">
    <subcellularLocation>
        <location evidence="1 12">Cell inner membrane</location>
        <topology evidence="1 12">Multi-pass membrane protein</topology>
    </subcellularLocation>
</comment>
<dbReference type="PANTHER" id="PTHR32024">
    <property type="entry name" value="TRK SYSTEM POTASSIUM UPTAKE PROTEIN TRKG-RELATED"/>
    <property type="match status" value="1"/>
</dbReference>
<dbReference type="AlphaFoldDB" id="A0A4R8J1J7"/>
<evidence type="ECO:0000313" key="15">
    <source>
        <dbReference type="EMBL" id="TDY03703.1"/>
    </source>
</evidence>
<dbReference type="NCBIfam" id="TIGR00933">
    <property type="entry name" value="2a38"/>
    <property type="match status" value="1"/>
</dbReference>
<dbReference type="EMBL" id="SOQX01000001">
    <property type="protein sequence ID" value="TDY03703.1"/>
    <property type="molecule type" value="Genomic_DNA"/>
</dbReference>
<dbReference type="PIRSF" id="PIRSF006247">
    <property type="entry name" value="TrkH"/>
    <property type="match status" value="1"/>
</dbReference>
<feature type="binding site" evidence="13">
    <location>
        <position position="320"/>
    </location>
    <ligand>
        <name>K(+)</name>
        <dbReference type="ChEBI" id="CHEBI:29103"/>
    </ligand>
</feature>
<feature type="transmembrane region" description="Helical" evidence="14">
    <location>
        <begin position="136"/>
        <end position="163"/>
    </location>
</feature>
<feature type="binding site" evidence="13">
    <location>
        <position position="220"/>
    </location>
    <ligand>
        <name>K(+)</name>
        <dbReference type="ChEBI" id="CHEBI:29103"/>
    </ligand>
</feature>
<feature type="binding site" evidence="13">
    <location>
        <position position="221"/>
    </location>
    <ligand>
        <name>K(+)</name>
        <dbReference type="ChEBI" id="CHEBI:29103"/>
    </ligand>
</feature>
<dbReference type="GO" id="GO:0015379">
    <property type="term" value="F:potassium:chloride symporter activity"/>
    <property type="evidence" value="ECO:0007669"/>
    <property type="project" value="InterPro"/>
</dbReference>
<evidence type="ECO:0000256" key="8">
    <source>
        <dbReference type="ARBA" id="ARBA00022958"/>
    </source>
</evidence>
<evidence type="ECO:0000256" key="4">
    <source>
        <dbReference type="ARBA" id="ARBA00022475"/>
    </source>
</evidence>
<keyword evidence="5 12" id="KW-0997">Cell inner membrane</keyword>
<feature type="transmembrane region" description="Helical" evidence="14">
    <location>
        <begin position="12"/>
        <end position="32"/>
    </location>
</feature>
<keyword evidence="6 12" id="KW-0633">Potassium transport</keyword>
<evidence type="ECO:0000313" key="16">
    <source>
        <dbReference type="Proteomes" id="UP000294914"/>
    </source>
</evidence>
<evidence type="ECO:0000256" key="11">
    <source>
        <dbReference type="ARBA" id="ARBA00023136"/>
    </source>
</evidence>
<accession>A0A4R8J1J7</accession>
<feature type="transmembrane region" description="Helical" evidence="14">
    <location>
        <begin position="275"/>
        <end position="293"/>
    </location>
</feature>
<dbReference type="GO" id="GO:0046872">
    <property type="term" value="F:metal ion binding"/>
    <property type="evidence" value="ECO:0007669"/>
    <property type="project" value="UniProtKB-KW"/>
</dbReference>
<evidence type="ECO:0000256" key="10">
    <source>
        <dbReference type="ARBA" id="ARBA00023065"/>
    </source>
</evidence>
<evidence type="ECO:0000256" key="14">
    <source>
        <dbReference type="SAM" id="Phobius"/>
    </source>
</evidence>
<evidence type="ECO:0000256" key="13">
    <source>
        <dbReference type="PIRSR" id="PIRSR006247-1"/>
    </source>
</evidence>
<keyword evidence="7 14" id="KW-0812">Transmembrane</keyword>
<feature type="binding site" evidence="13">
    <location>
        <position position="111"/>
    </location>
    <ligand>
        <name>K(+)</name>
        <dbReference type="ChEBI" id="CHEBI:29103"/>
    </ligand>
</feature>
<comment type="function">
    <text evidence="12">Low-affinity potassium transport system. Interacts with Trk system potassium uptake protein TrkA.</text>
</comment>
<evidence type="ECO:0000256" key="12">
    <source>
        <dbReference type="PIRNR" id="PIRNR006247"/>
    </source>
</evidence>
<keyword evidence="8 12" id="KW-0630">Potassium</keyword>
<dbReference type="GO" id="GO:0005886">
    <property type="term" value="C:plasma membrane"/>
    <property type="evidence" value="ECO:0007669"/>
    <property type="project" value="UniProtKB-SubCell"/>
</dbReference>
<feature type="transmembrane region" description="Helical" evidence="14">
    <location>
        <begin position="69"/>
        <end position="90"/>
    </location>
</feature>
<sequence>MHLLVIQRILGILLMIFSLAMLPPLFVSFLYLNITFDAFFYSFAIILISGIILWLPVKKQKQELRIRDGFLVVALFWTILSLFGAIPFILSPDPAVSITDAIFESFSGLTTTGSTVLTGIDDLPESIQFYRQQLQWLGGMGIIVLAVAIIPMLGIGGMQLYRAETPGPVKDTKITPRITETAKALWYIYLSLTVLCALGYWLGGMSLFDAIGHSFSTVAIGGFSTHDASMGYFIDKPMIEVVAIIFMFLSGINFALHFTAWRHRSLAYYLLDSEFRAYVIILILVALITVFYLHNENVFPGFDRALLHGVFQTVSIGTTTGFTTHQYHLWPGFLPVLLLFVSFIGACAWSTGGGMKVIRFLLLLKQGIREITRIVHPHAVIPIKLGGKPVSPRIIDAIWGFFSAYVAVFAIMLLILMMTGLDQITAFSAVAATINNLGPGLGEVGDNYASLTNTAKWILCFSMLLGRLEIFTLLVLLTPAFWRR</sequence>
<evidence type="ECO:0000256" key="1">
    <source>
        <dbReference type="ARBA" id="ARBA00004429"/>
    </source>
</evidence>
<feature type="transmembrane region" description="Helical" evidence="14">
    <location>
        <begin position="38"/>
        <end position="57"/>
    </location>
</feature>
<dbReference type="Proteomes" id="UP000294914">
    <property type="component" value="Unassembled WGS sequence"/>
</dbReference>
<feature type="transmembrane region" description="Helical" evidence="14">
    <location>
        <begin position="455"/>
        <end position="482"/>
    </location>
</feature>
<evidence type="ECO:0000256" key="2">
    <source>
        <dbReference type="ARBA" id="ARBA00009137"/>
    </source>
</evidence>
<evidence type="ECO:0000256" key="7">
    <source>
        <dbReference type="ARBA" id="ARBA00022692"/>
    </source>
</evidence>
<evidence type="ECO:0000256" key="6">
    <source>
        <dbReference type="ARBA" id="ARBA00022538"/>
    </source>
</evidence>